<reference evidence="3 4" key="1">
    <citation type="submission" date="2019-06" db="EMBL/GenBank/DDBJ databases">
        <title>A chromosome-scale genome assembly of the European perch, Perca fluviatilis.</title>
        <authorList>
            <person name="Roques C."/>
            <person name="Zahm M."/>
            <person name="Cabau C."/>
            <person name="Klopp C."/>
            <person name="Bouchez O."/>
            <person name="Donnadieu C."/>
            <person name="Kuhl H."/>
            <person name="Gislard M."/>
            <person name="Guendouz S."/>
            <person name="Journot L."/>
            <person name="Haffray P."/>
            <person name="Bestin A."/>
            <person name="Morvezen R."/>
            <person name="Feron R."/>
            <person name="Wen M."/>
            <person name="Jouanno E."/>
            <person name="Herpin A."/>
            <person name="Schartl M."/>
            <person name="Postlethwait J."/>
            <person name="Schaerlinger B."/>
            <person name="Chardard D."/>
            <person name="Lecocq T."/>
            <person name="Poncet C."/>
            <person name="Jaffrelo L."/>
            <person name="Lampietro C."/>
            <person name="Guiguen Y."/>
        </authorList>
    </citation>
    <scope>NUCLEOTIDE SEQUENCE [LARGE SCALE GENOMIC DNA]</scope>
    <source>
        <tissue evidence="3">Blood</tissue>
    </source>
</reference>
<accession>A0A6A5DZR4</accession>
<evidence type="ECO:0000256" key="2">
    <source>
        <dbReference type="SAM" id="MobiDB-lite"/>
    </source>
</evidence>
<dbReference type="AlphaFoldDB" id="A0A6A5DZR4"/>
<dbReference type="Proteomes" id="UP000465112">
    <property type="component" value="Chromosome 14"/>
</dbReference>
<feature type="compositionally biased region" description="Polar residues" evidence="2">
    <location>
        <begin position="118"/>
        <end position="127"/>
    </location>
</feature>
<feature type="compositionally biased region" description="Basic residues" evidence="2">
    <location>
        <begin position="93"/>
        <end position="104"/>
    </location>
</feature>
<evidence type="ECO:0000313" key="3">
    <source>
        <dbReference type="EMBL" id="KAF1381031.1"/>
    </source>
</evidence>
<evidence type="ECO:0000313" key="4">
    <source>
        <dbReference type="Proteomes" id="UP000465112"/>
    </source>
</evidence>
<feature type="region of interest" description="Disordered" evidence="2">
    <location>
        <begin position="87"/>
        <end position="127"/>
    </location>
</feature>
<name>A0A6A5DZR4_PERFL</name>
<evidence type="ECO:0000256" key="1">
    <source>
        <dbReference type="SAM" id="Coils"/>
    </source>
</evidence>
<sequence>MEVDNNNETPTNGNRSKAQILRGLLAEKLSAAGQDICAAVETTCAGYEEETAALKEENERQRKRLTVLLQPHVKLETVGLEELVVCEPAGAGRGRRRRRVKRARGPPDDEEEEKQDTNEPSVTLSPP</sequence>
<organism evidence="3 4">
    <name type="scientific">Perca fluviatilis</name>
    <name type="common">European perch</name>
    <dbReference type="NCBI Taxonomy" id="8168"/>
    <lineage>
        <taxon>Eukaryota</taxon>
        <taxon>Metazoa</taxon>
        <taxon>Chordata</taxon>
        <taxon>Craniata</taxon>
        <taxon>Vertebrata</taxon>
        <taxon>Euteleostomi</taxon>
        <taxon>Actinopterygii</taxon>
        <taxon>Neopterygii</taxon>
        <taxon>Teleostei</taxon>
        <taxon>Neoteleostei</taxon>
        <taxon>Acanthomorphata</taxon>
        <taxon>Eupercaria</taxon>
        <taxon>Perciformes</taxon>
        <taxon>Percoidei</taxon>
        <taxon>Percidae</taxon>
        <taxon>Percinae</taxon>
        <taxon>Perca</taxon>
    </lineage>
</organism>
<comment type="caution">
    <text evidence="3">The sequence shown here is derived from an EMBL/GenBank/DDBJ whole genome shotgun (WGS) entry which is preliminary data.</text>
</comment>
<dbReference type="EMBL" id="VHII01000014">
    <property type="protein sequence ID" value="KAF1381031.1"/>
    <property type="molecule type" value="Genomic_DNA"/>
</dbReference>
<keyword evidence="4" id="KW-1185">Reference proteome</keyword>
<proteinExistence type="predicted"/>
<gene>
    <name evidence="3" type="ORF">PFLUV_G00170200</name>
</gene>
<feature type="coiled-coil region" evidence="1">
    <location>
        <begin position="37"/>
        <end position="64"/>
    </location>
</feature>
<protein>
    <submittedName>
        <fullName evidence="3">Uncharacterized protein</fullName>
    </submittedName>
</protein>
<keyword evidence="1" id="KW-0175">Coiled coil</keyword>